<evidence type="ECO:0000313" key="3">
    <source>
        <dbReference type="EMBL" id="TCD69411.1"/>
    </source>
</evidence>
<sequence length="272" mass="30488">MDVDTLWLAQTSAYFAVAISVLYLLEFFTSMDFELSFITRRRKFTWPMVVYFACRYLALLPIGIYLNTLVGSSNYGITSTSKVSNKCKVWTVLLHIYSFSSFTTAVLAMANLAIRTMGIWSRARRIVIPLTFGMLCLWAFVIVNTFISNHFPAYIRLILLIYFTVFDGVIFLLALCKLLRDNYAIGLTQLARHLIQDGAGYLLCSLAVNIFALTVPFMSKDAGISNTAILTAILSCRLVRRLRNFGTVTPGGPEIYLMTESSPRETPAVGTV</sequence>
<protein>
    <recommendedName>
        <fullName evidence="2">DUF6533 domain-containing protein</fullName>
    </recommendedName>
</protein>
<reference evidence="3 4" key="1">
    <citation type="submission" date="2018-11" db="EMBL/GenBank/DDBJ databases">
        <title>Genome assembly of Steccherinum ochraceum LE-BIN_3174, the white-rot fungus of the Steccherinaceae family (The Residual Polyporoid clade, Polyporales, Basidiomycota).</title>
        <authorList>
            <person name="Fedorova T.V."/>
            <person name="Glazunova O.A."/>
            <person name="Landesman E.O."/>
            <person name="Moiseenko K.V."/>
            <person name="Psurtseva N.V."/>
            <person name="Savinova O.S."/>
            <person name="Shakhova N.V."/>
            <person name="Tyazhelova T.V."/>
            <person name="Vasina D.V."/>
        </authorList>
    </citation>
    <scope>NUCLEOTIDE SEQUENCE [LARGE SCALE GENOMIC DNA]</scope>
    <source>
        <strain evidence="3 4">LE-BIN_3174</strain>
    </source>
</reference>
<dbReference type="Pfam" id="PF20151">
    <property type="entry name" value="DUF6533"/>
    <property type="match status" value="1"/>
</dbReference>
<keyword evidence="1" id="KW-0812">Transmembrane</keyword>
<gene>
    <name evidence="3" type="ORF">EIP91_007758</name>
</gene>
<feature type="transmembrane region" description="Helical" evidence="1">
    <location>
        <begin position="153"/>
        <end position="179"/>
    </location>
</feature>
<dbReference type="AlphaFoldDB" id="A0A4R0RLI4"/>
<organism evidence="3 4">
    <name type="scientific">Steccherinum ochraceum</name>
    <dbReference type="NCBI Taxonomy" id="92696"/>
    <lineage>
        <taxon>Eukaryota</taxon>
        <taxon>Fungi</taxon>
        <taxon>Dikarya</taxon>
        <taxon>Basidiomycota</taxon>
        <taxon>Agaricomycotina</taxon>
        <taxon>Agaricomycetes</taxon>
        <taxon>Polyporales</taxon>
        <taxon>Steccherinaceae</taxon>
        <taxon>Steccherinum</taxon>
    </lineage>
</organism>
<dbReference type="InterPro" id="IPR045340">
    <property type="entry name" value="DUF6533"/>
</dbReference>
<feature type="transmembrane region" description="Helical" evidence="1">
    <location>
        <begin position="199"/>
        <end position="217"/>
    </location>
</feature>
<feature type="domain" description="DUF6533" evidence="2">
    <location>
        <begin position="14"/>
        <end position="60"/>
    </location>
</feature>
<name>A0A4R0RLI4_9APHY</name>
<dbReference type="Proteomes" id="UP000292702">
    <property type="component" value="Unassembled WGS sequence"/>
</dbReference>
<feature type="transmembrane region" description="Helical" evidence="1">
    <location>
        <begin position="223"/>
        <end position="239"/>
    </location>
</feature>
<evidence type="ECO:0000313" key="4">
    <source>
        <dbReference type="Proteomes" id="UP000292702"/>
    </source>
</evidence>
<proteinExistence type="predicted"/>
<feature type="transmembrane region" description="Helical" evidence="1">
    <location>
        <begin position="49"/>
        <end position="70"/>
    </location>
</feature>
<dbReference type="EMBL" id="RWJN01000042">
    <property type="protein sequence ID" value="TCD69411.1"/>
    <property type="molecule type" value="Genomic_DNA"/>
</dbReference>
<keyword evidence="1" id="KW-1133">Transmembrane helix</keyword>
<feature type="transmembrane region" description="Helical" evidence="1">
    <location>
        <begin position="126"/>
        <end position="147"/>
    </location>
</feature>
<accession>A0A4R0RLI4</accession>
<dbReference type="STRING" id="92696.A0A4R0RLI4"/>
<comment type="caution">
    <text evidence="3">The sequence shown here is derived from an EMBL/GenBank/DDBJ whole genome shotgun (WGS) entry which is preliminary data.</text>
</comment>
<feature type="transmembrane region" description="Helical" evidence="1">
    <location>
        <begin position="6"/>
        <end position="28"/>
    </location>
</feature>
<evidence type="ECO:0000259" key="2">
    <source>
        <dbReference type="Pfam" id="PF20151"/>
    </source>
</evidence>
<keyword evidence="4" id="KW-1185">Reference proteome</keyword>
<feature type="transmembrane region" description="Helical" evidence="1">
    <location>
        <begin position="90"/>
        <end position="114"/>
    </location>
</feature>
<keyword evidence="1" id="KW-0472">Membrane</keyword>
<evidence type="ECO:0000256" key="1">
    <source>
        <dbReference type="SAM" id="Phobius"/>
    </source>
</evidence>